<feature type="transmembrane region" description="Helical" evidence="1">
    <location>
        <begin position="206"/>
        <end position="235"/>
    </location>
</feature>
<name>A0A150G073_GONPE</name>
<keyword evidence="1" id="KW-0812">Transmembrane</keyword>
<keyword evidence="1" id="KW-1133">Transmembrane helix</keyword>
<evidence type="ECO:0000313" key="3">
    <source>
        <dbReference type="Proteomes" id="UP000075714"/>
    </source>
</evidence>
<dbReference type="Proteomes" id="UP000075714">
    <property type="component" value="Unassembled WGS sequence"/>
</dbReference>
<evidence type="ECO:0000256" key="1">
    <source>
        <dbReference type="SAM" id="Phobius"/>
    </source>
</evidence>
<dbReference type="AlphaFoldDB" id="A0A150G073"/>
<proteinExistence type="predicted"/>
<feature type="transmembrane region" description="Helical" evidence="1">
    <location>
        <begin position="157"/>
        <end position="186"/>
    </location>
</feature>
<sequence length="257" mass="27574">MFDRNPDGTGFALSGGARRRRRISLRSGGLTSLAAGWDLGLLTRQAALAPAISSVEGLMASAEFQEHVRSRRRSPVLEREQVQAKTMLYKDLRRMDPDAFKRLLSRTDVQSYEAGPPSRALVAFDYLVGSVAIPLALAALVTSGLTSGAPMLRYGPVVAWLLAKLWLAGSGHASLLGRMLGVYLVYDAPEGQQYGNGWESMAGVGLHILLGLAEVALSFGSLGVLVLGSLASVIAGQRRQTLAMRLLGLRLEQETAR</sequence>
<keyword evidence="3" id="KW-1185">Reference proteome</keyword>
<keyword evidence="1" id="KW-0472">Membrane</keyword>
<accession>A0A150G073</accession>
<organism evidence="2 3">
    <name type="scientific">Gonium pectorale</name>
    <name type="common">Green alga</name>
    <dbReference type="NCBI Taxonomy" id="33097"/>
    <lineage>
        <taxon>Eukaryota</taxon>
        <taxon>Viridiplantae</taxon>
        <taxon>Chlorophyta</taxon>
        <taxon>core chlorophytes</taxon>
        <taxon>Chlorophyceae</taxon>
        <taxon>CS clade</taxon>
        <taxon>Chlamydomonadales</taxon>
        <taxon>Volvocaceae</taxon>
        <taxon>Gonium</taxon>
    </lineage>
</organism>
<gene>
    <name evidence="2" type="ORF">GPECTOR_97g759</name>
</gene>
<protein>
    <recommendedName>
        <fullName evidence="4">RDD domain-containing protein</fullName>
    </recommendedName>
</protein>
<evidence type="ECO:0008006" key="4">
    <source>
        <dbReference type="Google" id="ProtNLM"/>
    </source>
</evidence>
<dbReference type="OrthoDB" id="547519at2759"/>
<feature type="transmembrane region" description="Helical" evidence="1">
    <location>
        <begin position="126"/>
        <end position="145"/>
    </location>
</feature>
<evidence type="ECO:0000313" key="2">
    <source>
        <dbReference type="EMBL" id="KXZ43221.1"/>
    </source>
</evidence>
<comment type="caution">
    <text evidence="2">The sequence shown here is derived from an EMBL/GenBank/DDBJ whole genome shotgun (WGS) entry which is preliminary data.</text>
</comment>
<reference evidence="3" key="1">
    <citation type="journal article" date="2016" name="Nat. Commun.">
        <title>The Gonium pectorale genome demonstrates co-option of cell cycle regulation during the evolution of multicellularity.</title>
        <authorList>
            <person name="Hanschen E.R."/>
            <person name="Marriage T.N."/>
            <person name="Ferris P.J."/>
            <person name="Hamaji T."/>
            <person name="Toyoda A."/>
            <person name="Fujiyama A."/>
            <person name="Neme R."/>
            <person name="Noguchi H."/>
            <person name="Minakuchi Y."/>
            <person name="Suzuki M."/>
            <person name="Kawai-Toyooka H."/>
            <person name="Smith D.R."/>
            <person name="Sparks H."/>
            <person name="Anderson J."/>
            <person name="Bakaric R."/>
            <person name="Luria V."/>
            <person name="Karger A."/>
            <person name="Kirschner M.W."/>
            <person name="Durand P.M."/>
            <person name="Michod R.E."/>
            <person name="Nozaki H."/>
            <person name="Olson B.J."/>
        </authorList>
    </citation>
    <scope>NUCLEOTIDE SEQUENCE [LARGE SCALE GENOMIC DNA]</scope>
    <source>
        <strain evidence="3">NIES-2863</strain>
    </source>
</reference>
<dbReference type="EMBL" id="LSYV01000098">
    <property type="protein sequence ID" value="KXZ43221.1"/>
    <property type="molecule type" value="Genomic_DNA"/>
</dbReference>